<protein>
    <submittedName>
        <fullName evidence="1">Uncharacterized protein</fullName>
    </submittedName>
</protein>
<dbReference type="EnsemblMetazoa" id="Aqu2.1.25838_001">
    <property type="protein sequence ID" value="Aqu2.1.25838_001"/>
    <property type="gene ID" value="Aqu2.1.25838"/>
</dbReference>
<dbReference type="InParanoid" id="A0A1X7UEE2"/>
<accession>A0A1X7UEE2</accession>
<reference evidence="1" key="1">
    <citation type="submission" date="2017-05" db="UniProtKB">
        <authorList>
            <consortium name="EnsemblMetazoa"/>
        </authorList>
    </citation>
    <scope>IDENTIFICATION</scope>
</reference>
<sequence>IMNDGTVHVHVCNQCVHINGYFGRLEETEALEHLCLVKHYALLMHFNLGLSL</sequence>
<proteinExistence type="predicted"/>
<evidence type="ECO:0000313" key="1">
    <source>
        <dbReference type="EnsemblMetazoa" id="Aqu2.1.25838_001"/>
    </source>
</evidence>
<dbReference type="AlphaFoldDB" id="A0A1X7UEE2"/>
<name>A0A1X7UEE2_AMPQE</name>
<organism evidence="1">
    <name type="scientific">Amphimedon queenslandica</name>
    <name type="common">Sponge</name>
    <dbReference type="NCBI Taxonomy" id="400682"/>
    <lineage>
        <taxon>Eukaryota</taxon>
        <taxon>Metazoa</taxon>
        <taxon>Porifera</taxon>
        <taxon>Demospongiae</taxon>
        <taxon>Heteroscleromorpha</taxon>
        <taxon>Haplosclerida</taxon>
        <taxon>Niphatidae</taxon>
        <taxon>Amphimedon</taxon>
    </lineage>
</organism>